<dbReference type="OrthoDB" id="9803379at2"/>
<protein>
    <submittedName>
        <fullName evidence="1">Uncharacterized protein</fullName>
    </submittedName>
</protein>
<dbReference type="RefSeq" id="WP_097643508.1">
    <property type="nucleotide sequence ID" value="NZ_NQWI01000025.1"/>
</dbReference>
<gene>
    <name evidence="1" type="ORF">CJ255_07715</name>
</gene>
<keyword evidence="2" id="KW-1185">Reference proteome</keyword>
<organism evidence="1 2">
    <name type="scientific">Candidatus Viridilinea mediisalina</name>
    <dbReference type="NCBI Taxonomy" id="2024553"/>
    <lineage>
        <taxon>Bacteria</taxon>
        <taxon>Bacillati</taxon>
        <taxon>Chloroflexota</taxon>
        <taxon>Chloroflexia</taxon>
        <taxon>Chloroflexales</taxon>
        <taxon>Chloroflexineae</taxon>
        <taxon>Oscillochloridaceae</taxon>
        <taxon>Candidatus Viridilinea</taxon>
    </lineage>
</organism>
<comment type="caution">
    <text evidence="1">The sequence shown here is derived from an EMBL/GenBank/DDBJ whole genome shotgun (WGS) entry which is preliminary data.</text>
</comment>
<sequence>MKHNRTTRYQPTEEQMQALATIRSNVINPERWAVAEDLLEVIKIPSLRGMAYGYVAEYEFTKHLTNVLGITEYYRDDDHKKTKSDLNFTYQERVFSA</sequence>
<proteinExistence type="predicted"/>
<dbReference type="EMBL" id="NQWI01000025">
    <property type="protein sequence ID" value="PDW03625.1"/>
    <property type="molecule type" value="Genomic_DNA"/>
</dbReference>
<evidence type="ECO:0000313" key="1">
    <source>
        <dbReference type="EMBL" id="PDW03625.1"/>
    </source>
</evidence>
<name>A0A2A6RL38_9CHLR</name>
<dbReference type="Proteomes" id="UP000220527">
    <property type="component" value="Unassembled WGS sequence"/>
</dbReference>
<evidence type="ECO:0000313" key="2">
    <source>
        <dbReference type="Proteomes" id="UP000220527"/>
    </source>
</evidence>
<accession>A0A2A6RL38</accession>
<dbReference type="AlphaFoldDB" id="A0A2A6RL38"/>
<reference evidence="2" key="1">
    <citation type="submission" date="2017-08" db="EMBL/GenBank/DDBJ databases">
        <authorList>
            <person name="Grouzdev D.S."/>
            <person name="Gaisin V.A."/>
            <person name="Rysina M.S."/>
            <person name="Gorlenko V.M."/>
        </authorList>
    </citation>
    <scope>NUCLEOTIDE SEQUENCE [LARGE SCALE GENOMIC DNA]</scope>
    <source>
        <strain evidence="2">Kir15-3F</strain>
    </source>
</reference>